<evidence type="ECO:0000313" key="3">
    <source>
        <dbReference type="Proteomes" id="UP000007304"/>
    </source>
</evidence>
<dbReference type="Pfam" id="PF12739">
    <property type="entry name" value="TRAPPC-Trs85"/>
    <property type="match status" value="1"/>
</dbReference>
<dbReference type="InParanoid" id="H6BP33"/>
<feature type="region of interest" description="Disordered" evidence="1">
    <location>
        <begin position="1"/>
        <end position="85"/>
    </location>
</feature>
<dbReference type="AlphaFoldDB" id="H6BP33"/>
<dbReference type="GO" id="GO:1990072">
    <property type="term" value="C:TRAPPIII protein complex"/>
    <property type="evidence" value="ECO:0007669"/>
    <property type="project" value="TreeGrafter"/>
</dbReference>
<sequence length="776" mass="85395">MDRDIQNLAHNQPLSMTSPRNGDPLQSDDLPSIPPLEVHKTRPLQTEESPEASTTSLPIRTSSPPALGSRRSSALSGVLSRSGSPNGRLSLSFARFGKSLINSPLGNPVEGYDDTRSLIVRAFSPTVAIYAAAEVDELAARKGLKHGFVELVRPFGDRIVGKVVVRDSTGASRTWDDFGVHFTDLGELARTDSSSGSEVNNLEKLEELMDHFVGDGFDEAADTPGRGEVSHLYKLFLSRLLCSQPMSPHETFRHPVGAVIAISSSTQQPIETLRNLYQQTAQGAQALPAYANPEYLRYYVLVHDEDKDDLSKSNALFDQMKRHFGLHCHLLRLRSASCTQSDDDAEELPAGEWLSAQEQLSMLKDTADLIDLDIPTSPYIFSSDASALRSFVRELTAQSIVYHMEQRIALWNDQVASRRRGISGRFMSLSKRWTGIGVSSRNSSSSTNLSGSGASGNYDSLQGTYRWDAPESLLRKLADYAFMLRDYKLAASTYELLRSDYSNDKAWKHLAGANEMCCIATLLNPLTSSGSSKFKLESFDTMLETASYSYLTRCSDPALALRAILLGLELLKVRGRAASEVAAKWATRGLELGLVGSVGHVLVSERVASCYADRIGIGNTGWGMRKRKAALWSVMAADEWMKLGRAEIAAQRLDEAQELYNETNHSEAIKQFKELAAYLEQLRLAVRIKLGEARRRGFSGATRQLELEVDGRGDGEVEDETLEEMNPLEKHDSRLNRISLVGAASGLPNPIDSGAPQSPVRLSRPDPLSRGDDDFE</sequence>
<feature type="compositionally biased region" description="Basic and acidic residues" evidence="1">
    <location>
        <begin position="763"/>
        <end position="776"/>
    </location>
</feature>
<dbReference type="PANTHER" id="PTHR12975:SF6">
    <property type="entry name" value="TRAFFICKING PROTEIN PARTICLE COMPLEX SUBUNIT 8"/>
    <property type="match status" value="1"/>
</dbReference>
<evidence type="ECO:0000256" key="1">
    <source>
        <dbReference type="SAM" id="MobiDB-lite"/>
    </source>
</evidence>
<organism evidence="2 3">
    <name type="scientific">Exophiala dermatitidis (strain ATCC 34100 / CBS 525.76 / NIH/UT8656)</name>
    <name type="common">Black yeast</name>
    <name type="synonym">Wangiella dermatitidis</name>
    <dbReference type="NCBI Taxonomy" id="858893"/>
    <lineage>
        <taxon>Eukaryota</taxon>
        <taxon>Fungi</taxon>
        <taxon>Dikarya</taxon>
        <taxon>Ascomycota</taxon>
        <taxon>Pezizomycotina</taxon>
        <taxon>Eurotiomycetes</taxon>
        <taxon>Chaetothyriomycetidae</taxon>
        <taxon>Chaetothyriales</taxon>
        <taxon>Herpotrichiellaceae</taxon>
        <taxon>Exophiala</taxon>
    </lineage>
</organism>
<dbReference type="Proteomes" id="UP000007304">
    <property type="component" value="Unassembled WGS sequence"/>
</dbReference>
<dbReference type="eggNOG" id="KOG1938">
    <property type="taxonomic scope" value="Eukaryota"/>
</dbReference>
<dbReference type="PANTHER" id="PTHR12975">
    <property type="entry name" value="TRANSPORT PROTEIN TRAPP"/>
    <property type="match status" value="1"/>
</dbReference>
<dbReference type="STRING" id="858893.H6BP33"/>
<keyword evidence="3" id="KW-1185">Reference proteome</keyword>
<feature type="region of interest" description="Disordered" evidence="1">
    <location>
        <begin position="744"/>
        <end position="776"/>
    </location>
</feature>
<dbReference type="InterPro" id="IPR024420">
    <property type="entry name" value="TRAPP_III_complex_Trs85"/>
</dbReference>
<evidence type="ECO:0000313" key="2">
    <source>
        <dbReference type="EMBL" id="EHY53260.1"/>
    </source>
</evidence>
<dbReference type="RefSeq" id="XP_009153721.1">
    <property type="nucleotide sequence ID" value="XM_009155473.1"/>
</dbReference>
<protein>
    <submittedName>
        <fullName evidence="2">Uncharacterized protein</fullName>
    </submittedName>
</protein>
<proteinExistence type="predicted"/>
<name>H6BP33_EXODN</name>
<feature type="compositionally biased region" description="Polar residues" evidence="1">
    <location>
        <begin position="43"/>
        <end position="85"/>
    </location>
</feature>
<dbReference type="FunCoup" id="H6BP33">
    <property type="interactions" value="34"/>
</dbReference>
<dbReference type="EMBL" id="JH226130">
    <property type="protein sequence ID" value="EHY53260.1"/>
    <property type="molecule type" value="Genomic_DNA"/>
</dbReference>
<dbReference type="OrthoDB" id="203724at2759"/>
<gene>
    <name evidence="2" type="ORF">HMPREF1120_01454</name>
</gene>
<feature type="compositionally biased region" description="Polar residues" evidence="1">
    <location>
        <begin position="8"/>
        <end position="20"/>
    </location>
</feature>
<dbReference type="GeneID" id="20306093"/>
<dbReference type="OMA" id="PHMENRV"/>
<dbReference type="VEuPathDB" id="FungiDB:HMPREF1120_01454"/>
<reference evidence="2" key="1">
    <citation type="submission" date="2011-07" db="EMBL/GenBank/DDBJ databases">
        <title>The Genome Sequence of Exophiala (Wangiella) dermatitidis NIH/UT8656.</title>
        <authorList>
            <consortium name="The Broad Institute Genome Sequencing Platform"/>
            <person name="Cuomo C."/>
            <person name="Wang Z."/>
            <person name="Hunicke-Smith S."/>
            <person name="Szanislo P.J."/>
            <person name="Earl A."/>
            <person name="Young S.K."/>
            <person name="Zeng Q."/>
            <person name="Gargeya S."/>
            <person name="Fitzgerald M."/>
            <person name="Haas B."/>
            <person name="Abouelleil A."/>
            <person name="Alvarado L."/>
            <person name="Arachchi H.M."/>
            <person name="Berlin A."/>
            <person name="Brown A."/>
            <person name="Chapman S.B."/>
            <person name="Chen Z."/>
            <person name="Dunbar C."/>
            <person name="Freedman E."/>
            <person name="Gearin G."/>
            <person name="Gellesch M."/>
            <person name="Goldberg J."/>
            <person name="Griggs A."/>
            <person name="Gujja S."/>
            <person name="Heiman D."/>
            <person name="Howarth C."/>
            <person name="Larson L."/>
            <person name="Lui A."/>
            <person name="MacDonald P.J.P."/>
            <person name="Montmayeur A."/>
            <person name="Murphy C."/>
            <person name="Neiman D."/>
            <person name="Pearson M."/>
            <person name="Priest M."/>
            <person name="Roberts A."/>
            <person name="Saif S."/>
            <person name="Shea T."/>
            <person name="Shenoy N."/>
            <person name="Sisk P."/>
            <person name="Stolte C."/>
            <person name="Sykes S."/>
            <person name="Wortman J."/>
            <person name="Nusbaum C."/>
            <person name="Birren B."/>
        </authorList>
    </citation>
    <scope>NUCLEOTIDE SEQUENCE</scope>
    <source>
        <strain evidence="2">NIH/UT8656</strain>
    </source>
</reference>
<accession>H6BP33</accession>
<dbReference type="HOGENOM" id="CLU_014185_0_0_1"/>